<reference evidence="2" key="1">
    <citation type="journal article" date="2022" name="Microbiol. Resour. Announc.">
        <title>Draft Genome Sequence of a Methanogenic Archaeon from West Spitsbergen Permafrost.</title>
        <authorList>
            <person name="Trubitsyn V."/>
            <person name="Rivkina E."/>
            <person name="Shcherbakova V."/>
        </authorList>
    </citation>
    <scope>NUCLEOTIDE SEQUENCE [LARGE SCALE GENOMIC DNA]</scope>
    <source>
        <strain evidence="2">VT</strain>
    </source>
</reference>
<gene>
    <name evidence="1" type="ORF">K8N75_07710</name>
</gene>
<dbReference type="RefSeq" id="WP_223791517.1">
    <property type="nucleotide sequence ID" value="NZ_JAIOUQ010000008.1"/>
</dbReference>
<dbReference type="EMBL" id="JAIOUQ010000008">
    <property type="protein sequence ID" value="MBZ2165922.1"/>
    <property type="molecule type" value="Genomic_DNA"/>
</dbReference>
<organism evidence="1 2">
    <name type="scientific">Methanobacterium spitsbergense</name>
    <dbReference type="NCBI Taxonomy" id="2874285"/>
    <lineage>
        <taxon>Archaea</taxon>
        <taxon>Methanobacteriati</taxon>
        <taxon>Methanobacteriota</taxon>
        <taxon>Methanomada group</taxon>
        <taxon>Methanobacteria</taxon>
        <taxon>Methanobacteriales</taxon>
        <taxon>Methanobacteriaceae</taxon>
        <taxon>Methanobacterium</taxon>
    </lineage>
</organism>
<keyword evidence="2" id="KW-1185">Reference proteome</keyword>
<evidence type="ECO:0000313" key="2">
    <source>
        <dbReference type="Proteomes" id="UP000825933"/>
    </source>
</evidence>
<name>A0A8T5UPK1_9EURY</name>
<comment type="caution">
    <text evidence="1">The sequence shown here is derived from an EMBL/GenBank/DDBJ whole genome shotgun (WGS) entry which is preliminary data.</text>
</comment>
<proteinExistence type="predicted"/>
<protein>
    <submittedName>
        <fullName evidence="1">Uncharacterized protein</fullName>
    </submittedName>
</protein>
<evidence type="ECO:0000313" key="1">
    <source>
        <dbReference type="EMBL" id="MBZ2165922.1"/>
    </source>
</evidence>
<accession>A0A8T5UPK1</accession>
<sequence length="93" mass="11103">MGIRLKSFRRFGEIDLRNSRDILFVVGQEDKEFHDSYSGFFSDDDPDETIIDNLLLHKGTDQLLEIIYKSGKNRFLNLRLIHSYHYQEYSNEE</sequence>
<dbReference type="AlphaFoldDB" id="A0A8T5UPK1"/>
<dbReference type="Proteomes" id="UP000825933">
    <property type="component" value="Unassembled WGS sequence"/>
</dbReference>